<dbReference type="RefSeq" id="WP_048040484.1">
    <property type="nucleotide sequence ID" value="NZ_CP009513.1"/>
</dbReference>
<proteinExistence type="predicted"/>
<dbReference type="Pfam" id="PF14602">
    <property type="entry name" value="Hexapep_2"/>
    <property type="match status" value="1"/>
</dbReference>
<dbReference type="EMBL" id="CP009513">
    <property type="protein sequence ID" value="AKB68199.1"/>
    <property type="molecule type" value="Genomic_DNA"/>
</dbReference>
<evidence type="ECO:0000313" key="3">
    <source>
        <dbReference type="Proteomes" id="UP000033063"/>
    </source>
</evidence>
<protein>
    <submittedName>
        <fullName evidence="2">Putative acetyltransferase</fullName>
    </submittedName>
</protein>
<dbReference type="InterPro" id="IPR011004">
    <property type="entry name" value="Trimer_LpxA-like_sf"/>
</dbReference>
<dbReference type="InterPro" id="IPR051159">
    <property type="entry name" value="Hexapeptide_acetyltransf"/>
</dbReference>
<evidence type="ECO:0000256" key="1">
    <source>
        <dbReference type="ARBA" id="ARBA00022679"/>
    </source>
</evidence>
<sequence>MPKNQQNKVGLFIKKLLLRRKDVVIENNCIFSGVNFIGRARIEPYCRLIGDPEIIIGNNFYMNAGCHVLGEITIGNDVLIGPKTVIWGKDKEIRRGELIRKQPDIKSPITIGNDVWIGASSTVLKGVCIGDGAVVGAGSVVTKDIPENAIVVGTPAKIIKFREY</sequence>
<dbReference type="InterPro" id="IPR001451">
    <property type="entry name" value="Hexapep"/>
</dbReference>
<name>A0A0E3RRI6_METMZ</name>
<reference evidence="2 3" key="1">
    <citation type="submission" date="2014-07" db="EMBL/GenBank/DDBJ databases">
        <title>Methanogenic archaea and the global carbon cycle.</title>
        <authorList>
            <person name="Henriksen J.R."/>
            <person name="Luke J."/>
            <person name="Reinhart S."/>
            <person name="Benedict M.N."/>
            <person name="Youngblut N.D."/>
            <person name="Metcalf M.E."/>
            <person name="Whitaker R.J."/>
            <person name="Metcalf W.W."/>
        </authorList>
    </citation>
    <scope>NUCLEOTIDE SEQUENCE [LARGE SCALE GENOMIC DNA]</scope>
    <source>
        <strain evidence="2 3">LYC</strain>
    </source>
</reference>
<dbReference type="SUPFAM" id="SSF51161">
    <property type="entry name" value="Trimeric LpxA-like enzymes"/>
    <property type="match status" value="1"/>
</dbReference>
<organism evidence="2 3">
    <name type="scientific">Methanosarcina mazei LYC</name>
    <dbReference type="NCBI Taxonomy" id="1434114"/>
    <lineage>
        <taxon>Archaea</taxon>
        <taxon>Methanobacteriati</taxon>
        <taxon>Methanobacteriota</taxon>
        <taxon>Stenosarchaea group</taxon>
        <taxon>Methanomicrobia</taxon>
        <taxon>Methanosarcinales</taxon>
        <taxon>Methanosarcinaceae</taxon>
        <taxon>Methanosarcina</taxon>
    </lineage>
</organism>
<dbReference type="PATRIC" id="fig|1434114.4.peg.2095"/>
<dbReference type="AlphaFoldDB" id="A0A0E3RRI6"/>
<accession>A0A0E3RRI6</accession>
<keyword evidence="1 2" id="KW-0808">Transferase</keyword>
<dbReference type="GeneID" id="24877897"/>
<dbReference type="PANTHER" id="PTHR23416">
    <property type="entry name" value="SIALIC ACID SYNTHASE-RELATED"/>
    <property type="match status" value="1"/>
</dbReference>
<dbReference type="HOGENOM" id="CLU_051638_7_1_2"/>
<dbReference type="GO" id="GO:0016740">
    <property type="term" value="F:transferase activity"/>
    <property type="evidence" value="ECO:0007669"/>
    <property type="project" value="UniProtKB-KW"/>
</dbReference>
<dbReference type="Proteomes" id="UP000033063">
    <property type="component" value="Chromosome"/>
</dbReference>
<dbReference type="PROSITE" id="PS00101">
    <property type="entry name" value="HEXAPEP_TRANSFERASES"/>
    <property type="match status" value="1"/>
</dbReference>
<dbReference type="InterPro" id="IPR018357">
    <property type="entry name" value="Hexapep_transf_CS"/>
</dbReference>
<evidence type="ECO:0000313" key="2">
    <source>
        <dbReference type="EMBL" id="AKB68199.1"/>
    </source>
</evidence>
<dbReference type="Gene3D" id="2.160.10.10">
    <property type="entry name" value="Hexapeptide repeat proteins"/>
    <property type="match status" value="1"/>
</dbReference>
<dbReference type="CDD" id="cd04647">
    <property type="entry name" value="LbH_MAT_like"/>
    <property type="match status" value="1"/>
</dbReference>
<gene>
    <name evidence="2" type="ORF">MSMAL_1656</name>
</gene>